<organism evidence="11 12">
    <name type="scientific">Halomonas ventosae</name>
    <dbReference type="NCBI Taxonomy" id="229007"/>
    <lineage>
        <taxon>Bacteria</taxon>
        <taxon>Pseudomonadati</taxon>
        <taxon>Pseudomonadota</taxon>
        <taxon>Gammaproteobacteria</taxon>
        <taxon>Oceanospirillales</taxon>
        <taxon>Halomonadaceae</taxon>
        <taxon>Halomonas</taxon>
    </lineage>
</organism>
<feature type="binding site" evidence="5">
    <location>
        <begin position="153"/>
        <end position="155"/>
    </location>
    <ligand>
        <name>D-glyceraldehyde 3-phosphate</name>
        <dbReference type="ChEBI" id="CHEBI:59776"/>
    </ligand>
</feature>
<dbReference type="GO" id="GO:0006006">
    <property type="term" value="P:glucose metabolic process"/>
    <property type="evidence" value="ECO:0007669"/>
    <property type="project" value="InterPro"/>
</dbReference>
<proteinExistence type="inferred from homology"/>
<feature type="binding site" evidence="6">
    <location>
        <position position="314"/>
    </location>
    <ligand>
        <name>NAD(+)</name>
        <dbReference type="ChEBI" id="CHEBI:57540"/>
    </ligand>
</feature>
<keyword evidence="6" id="KW-0520">NAD</keyword>
<keyword evidence="3 9" id="KW-0560">Oxidoreductase</keyword>
<evidence type="ECO:0000256" key="1">
    <source>
        <dbReference type="ARBA" id="ARBA00007406"/>
    </source>
</evidence>
<evidence type="ECO:0000313" key="11">
    <source>
        <dbReference type="EMBL" id="PRY68226.1"/>
    </source>
</evidence>
<feature type="domain" description="Glyceraldehyde 3-phosphate dehydrogenase NAD(P) binding" evidence="10">
    <location>
        <begin position="3"/>
        <end position="154"/>
    </location>
</feature>
<dbReference type="GO" id="GO:0051287">
    <property type="term" value="F:NAD binding"/>
    <property type="evidence" value="ECO:0007669"/>
    <property type="project" value="InterPro"/>
</dbReference>
<comment type="subunit">
    <text evidence="2">Homotetramer.</text>
</comment>
<feature type="binding site" evidence="6">
    <location>
        <begin position="12"/>
        <end position="13"/>
    </location>
    <ligand>
        <name>NAD(+)</name>
        <dbReference type="ChEBI" id="CHEBI:57540"/>
    </ligand>
</feature>
<dbReference type="SMART" id="SM00846">
    <property type="entry name" value="Gp_dh_N"/>
    <property type="match status" value="1"/>
</dbReference>
<evidence type="ECO:0000259" key="10">
    <source>
        <dbReference type="SMART" id="SM00846"/>
    </source>
</evidence>
<comment type="caution">
    <text evidence="11">The sequence shown here is derived from an EMBL/GenBank/DDBJ whole genome shotgun (WGS) entry which is preliminary data.</text>
</comment>
<sequence length="340" mass="36520">MTLKIAINGFGRIGRNVLRALFENGYRHRVQVVAINDLGDPALNAHLLRHDTVHGHFPFAVEHDEESMSVDGERIAILSERDPAALPWKALGVDLVMECTGLFTKREAAAKHLAAGAERVLISAPSPDADATVVYGVNEDVLTPEHKVVSNASCTTNCLAPVAQALHEAVGIENGLMTTVHAYTNDQNLSDVYHKDPYRARSATHSMIPTKTGAAAAVGLVLPELAGKFDGLAVRVPVINVSLVDLVFTAGRDTTKEEINEIVASAAEASPVLAVNAQPLVSIDFNHDAHSSTFDANHTRVNGRLVKVMAWYDNEWGFSNRMLDTALAMHAAAGRKCDAA</sequence>
<protein>
    <recommendedName>
        <fullName evidence="9">Glyceraldehyde-3-phosphate dehydrogenase</fullName>
        <ecNumber evidence="9">1.2.1.-</ecNumber>
    </recommendedName>
</protein>
<dbReference type="PROSITE" id="PS00071">
    <property type="entry name" value="GAPDH"/>
    <property type="match status" value="1"/>
</dbReference>
<dbReference type="CDD" id="cd18126">
    <property type="entry name" value="GAPDH_I_C"/>
    <property type="match status" value="1"/>
</dbReference>
<feature type="binding site" evidence="6">
    <location>
        <position position="123"/>
    </location>
    <ligand>
        <name>NAD(+)</name>
        <dbReference type="ChEBI" id="CHEBI:57540"/>
    </ligand>
</feature>
<dbReference type="GO" id="GO:0016620">
    <property type="term" value="F:oxidoreductase activity, acting on the aldehyde or oxo group of donors, NAD or NADP as acceptor"/>
    <property type="evidence" value="ECO:0007669"/>
    <property type="project" value="InterPro"/>
</dbReference>
<dbReference type="InterPro" id="IPR020830">
    <property type="entry name" value="GlycerAld_3-P_DH_AS"/>
</dbReference>
<dbReference type="PRINTS" id="PR00078">
    <property type="entry name" value="G3PDHDRGNASE"/>
</dbReference>
<feature type="binding site" evidence="5">
    <location>
        <position position="184"/>
    </location>
    <ligand>
        <name>D-glyceraldehyde 3-phosphate</name>
        <dbReference type="ChEBI" id="CHEBI:59776"/>
    </ligand>
</feature>
<dbReference type="InterPro" id="IPR020831">
    <property type="entry name" value="GlycerAld/Erythrose_P_DH"/>
</dbReference>
<evidence type="ECO:0000256" key="3">
    <source>
        <dbReference type="ARBA" id="ARBA00023002"/>
    </source>
</evidence>
<evidence type="ECO:0000313" key="12">
    <source>
        <dbReference type="Proteomes" id="UP000239896"/>
    </source>
</evidence>
<dbReference type="PANTHER" id="PTHR43148">
    <property type="entry name" value="GLYCERALDEHYDE-3-PHOSPHATE DEHYDROGENASE 2"/>
    <property type="match status" value="1"/>
</dbReference>
<feature type="binding site" evidence="5">
    <location>
        <begin position="212"/>
        <end position="213"/>
    </location>
    <ligand>
        <name>D-glyceraldehyde 3-phosphate</name>
        <dbReference type="ChEBI" id="CHEBI:59776"/>
    </ligand>
</feature>
<evidence type="ECO:0000256" key="8">
    <source>
        <dbReference type="RuleBase" id="RU000397"/>
    </source>
</evidence>
<dbReference type="InterPro" id="IPR036291">
    <property type="entry name" value="NAD(P)-bd_dom_sf"/>
</dbReference>
<dbReference type="FunFam" id="3.30.360.10:FF:000002">
    <property type="entry name" value="Glyceraldehyde-3-phosphate dehydrogenase"/>
    <property type="match status" value="1"/>
</dbReference>
<dbReference type="Proteomes" id="UP000239896">
    <property type="component" value="Unassembled WGS sequence"/>
</dbReference>
<dbReference type="Pfam" id="PF02800">
    <property type="entry name" value="Gp_dh_C"/>
    <property type="match status" value="1"/>
</dbReference>
<accession>A0A2T0VDI5</accession>
<evidence type="ECO:0000256" key="9">
    <source>
        <dbReference type="RuleBase" id="RU361160"/>
    </source>
</evidence>
<dbReference type="GO" id="GO:0050661">
    <property type="term" value="F:NADP binding"/>
    <property type="evidence" value="ECO:0007669"/>
    <property type="project" value="InterPro"/>
</dbReference>
<comment type="similarity">
    <text evidence="1 8">Belongs to the glyceraldehyde-3-phosphate dehydrogenase family.</text>
</comment>
<dbReference type="PIRSF" id="PIRSF000149">
    <property type="entry name" value="GAP_DH"/>
    <property type="match status" value="1"/>
</dbReference>
<feature type="binding site" evidence="6">
    <location>
        <position position="81"/>
    </location>
    <ligand>
        <name>NAD(+)</name>
        <dbReference type="ChEBI" id="CHEBI:57540"/>
    </ligand>
</feature>
<dbReference type="InterPro" id="IPR020829">
    <property type="entry name" value="GlycerAld_3-P_DH_cat"/>
</dbReference>
<dbReference type="InterPro" id="IPR020828">
    <property type="entry name" value="GlycerAld_3-P_DH_NAD(P)-bd"/>
</dbReference>
<gene>
    <name evidence="11" type="ORF">BCL64_11867</name>
</gene>
<dbReference type="SUPFAM" id="SSF51735">
    <property type="entry name" value="NAD(P)-binding Rossmann-fold domains"/>
    <property type="match status" value="1"/>
</dbReference>
<dbReference type="NCBIfam" id="TIGR01534">
    <property type="entry name" value="GAPDH-I"/>
    <property type="match status" value="1"/>
</dbReference>
<evidence type="ECO:0000256" key="7">
    <source>
        <dbReference type="PIRSR" id="PIRSR000149-4"/>
    </source>
</evidence>
<dbReference type="InterPro" id="IPR006424">
    <property type="entry name" value="Glyceraldehyde-3-P_DH_1"/>
</dbReference>
<feature type="binding site" evidence="6">
    <location>
        <position position="37"/>
    </location>
    <ligand>
        <name>NAD(+)</name>
        <dbReference type="ChEBI" id="CHEBI:57540"/>
    </ligand>
</feature>
<dbReference type="SUPFAM" id="SSF55347">
    <property type="entry name" value="Glyceraldehyde-3-phosphate dehydrogenase-like, C-terminal domain"/>
    <property type="match status" value="1"/>
</dbReference>
<dbReference type="Pfam" id="PF00044">
    <property type="entry name" value="Gp_dh_N"/>
    <property type="match status" value="1"/>
</dbReference>
<evidence type="ECO:0000256" key="6">
    <source>
        <dbReference type="PIRSR" id="PIRSR000149-3"/>
    </source>
</evidence>
<evidence type="ECO:0000256" key="2">
    <source>
        <dbReference type="ARBA" id="ARBA00011881"/>
    </source>
</evidence>
<feature type="active site" description="Nucleophile" evidence="4">
    <location>
        <position position="154"/>
    </location>
</feature>
<feature type="site" description="Activates thiol group during catalysis" evidence="7">
    <location>
        <position position="181"/>
    </location>
</feature>
<evidence type="ECO:0000256" key="5">
    <source>
        <dbReference type="PIRSR" id="PIRSR000149-2"/>
    </source>
</evidence>
<name>A0A2T0VDI5_9GAMM</name>
<dbReference type="RefSeq" id="WP_106232305.1">
    <property type="nucleotide sequence ID" value="NZ_PVTM01000018.1"/>
</dbReference>
<keyword evidence="6" id="KW-0547">Nucleotide-binding</keyword>
<dbReference type="AlphaFoldDB" id="A0A2T0VDI5"/>
<evidence type="ECO:0000256" key="4">
    <source>
        <dbReference type="PIRSR" id="PIRSR000149-1"/>
    </source>
</evidence>
<dbReference type="CDD" id="cd05214">
    <property type="entry name" value="GAPDH_I_N"/>
    <property type="match status" value="1"/>
</dbReference>
<keyword evidence="12" id="KW-1185">Reference proteome</keyword>
<dbReference type="Gene3D" id="3.40.50.720">
    <property type="entry name" value="NAD(P)-binding Rossmann-like Domain"/>
    <property type="match status" value="1"/>
</dbReference>
<reference evidence="11 12" key="1">
    <citation type="submission" date="2018-03" db="EMBL/GenBank/DDBJ databases">
        <title>Comparative analysis of microorganisms from saline springs in Andes Mountain Range, Colombia.</title>
        <authorList>
            <person name="Rubin E."/>
        </authorList>
    </citation>
    <scope>NUCLEOTIDE SEQUENCE [LARGE SCALE GENOMIC DNA]</scope>
    <source>
        <strain evidence="11 12">USBA 854</strain>
    </source>
</reference>
<dbReference type="EC" id="1.2.1.-" evidence="9"/>
<feature type="binding site" evidence="5">
    <location>
        <position position="235"/>
    </location>
    <ligand>
        <name>D-glyceraldehyde 3-phosphate</name>
        <dbReference type="ChEBI" id="CHEBI:59776"/>
    </ligand>
</feature>
<dbReference type="EMBL" id="PVTM01000018">
    <property type="protein sequence ID" value="PRY68226.1"/>
    <property type="molecule type" value="Genomic_DNA"/>
</dbReference>
<dbReference type="Gene3D" id="3.30.360.10">
    <property type="entry name" value="Dihydrodipicolinate Reductase, domain 2"/>
    <property type="match status" value="1"/>
</dbReference>
<dbReference type="FunFam" id="3.40.50.720:FF:000001">
    <property type="entry name" value="Glyceraldehyde-3-phosphate dehydrogenase"/>
    <property type="match status" value="1"/>
</dbReference>